<dbReference type="Gene3D" id="1.20.1270.10">
    <property type="match status" value="1"/>
</dbReference>
<dbReference type="Proteomes" id="UP000242864">
    <property type="component" value="Chromosome"/>
</dbReference>
<evidence type="ECO:0000313" key="9">
    <source>
        <dbReference type="Proteomes" id="UP000242864"/>
    </source>
</evidence>
<accession>A0AAC9RR58</accession>
<evidence type="ECO:0000256" key="5">
    <source>
        <dbReference type="ARBA" id="ARBA00022729"/>
    </source>
</evidence>
<evidence type="ECO:0000313" key="8">
    <source>
        <dbReference type="EMBL" id="ARJ50089.1"/>
    </source>
</evidence>
<comment type="subcellular location">
    <subcellularLocation>
        <location evidence="1">Secreted</location>
    </subcellularLocation>
</comment>
<dbReference type="Pfam" id="PF11546">
    <property type="entry name" value="CompInhib_SCIN"/>
    <property type="match status" value="1"/>
</dbReference>
<evidence type="ECO:0000256" key="7">
    <source>
        <dbReference type="ARBA" id="ARBA00025334"/>
    </source>
</evidence>
<sequence length="115" mass="13039">MNIKKFIVTSSLATIMATSFVSTLPTQKVEAATYSDANTYYNAKLKEELQLLVNDLNSFELATGSLELYYKRTIKKAGYKAKVALRSNNYTLMSEAKYELEALYEDIKIAQIPNY</sequence>
<dbReference type="InterPro" id="IPR029048">
    <property type="entry name" value="HSP70_C_sf"/>
</dbReference>
<proteinExistence type="inferred from homology"/>
<dbReference type="InterPro" id="IPR021612">
    <property type="entry name" value="SCIN"/>
</dbReference>
<reference evidence="8 9" key="1">
    <citation type="submission" date="2017-04" db="EMBL/GenBank/DDBJ databases">
        <authorList>
            <person name="Veseli I.A."/>
            <person name="Tang C."/>
            <person name="Pombert J.-F."/>
        </authorList>
    </citation>
    <scope>NUCLEOTIDE SEQUENCE [LARGE SCALE GENOMIC DNA]</scope>
    <source>
        <strain evidence="8 9">ATCC 700373</strain>
    </source>
</reference>
<keyword evidence="5" id="KW-0732">Signal</keyword>
<evidence type="ECO:0000256" key="2">
    <source>
        <dbReference type="ARBA" id="ARBA00007022"/>
    </source>
</evidence>
<name>A0AAC9RR58_9STAP</name>
<dbReference type="AlphaFoldDB" id="A0AAC9RR58"/>
<evidence type="ECO:0000256" key="6">
    <source>
        <dbReference type="ARBA" id="ARBA00023026"/>
    </source>
</evidence>
<evidence type="ECO:0000256" key="1">
    <source>
        <dbReference type="ARBA" id="ARBA00004613"/>
    </source>
</evidence>
<gene>
    <name evidence="8" type="ORF">B5P37_01370</name>
</gene>
<dbReference type="EMBL" id="CP020773">
    <property type="protein sequence ID" value="ARJ50089.1"/>
    <property type="molecule type" value="Genomic_DNA"/>
</dbReference>
<protein>
    <recommendedName>
        <fullName evidence="3">Staphylococcal complement inhibitor</fullName>
    </recommendedName>
</protein>
<keyword evidence="9" id="KW-1185">Reference proteome</keyword>
<organism evidence="8 9">
    <name type="scientific">Staphylococcus lutrae</name>
    <dbReference type="NCBI Taxonomy" id="155085"/>
    <lineage>
        <taxon>Bacteria</taxon>
        <taxon>Bacillati</taxon>
        <taxon>Bacillota</taxon>
        <taxon>Bacilli</taxon>
        <taxon>Bacillales</taxon>
        <taxon>Staphylococcaceae</taxon>
        <taxon>Staphylococcus</taxon>
    </lineage>
</organism>
<dbReference type="KEGG" id="slz:B5P37_01370"/>
<dbReference type="RefSeq" id="WP_085236376.1">
    <property type="nucleotide sequence ID" value="NZ_PPRH01000158.1"/>
</dbReference>
<dbReference type="GO" id="GO:0005576">
    <property type="term" value="C:extracellular region"/>
    <property type="evidence" value="ECO:0007669"/>
    <property type="project" value="UniProtKB-SubCell"/>
</dbReference>
<evidence type="ECO:0000256" key="4">
    <source>
        <dbReference type="ARBA" id="ARBA00022525"/>
    </source>
</evidence>
<keyword evidence="6" id="KW-0843">Virulence</keyword>
<comment type="function">
    <text evidence="7">Involved in countering the first line of host defense mechanisms. Efficiently inhibits opsonization, phagocytosis and killing of S.aureus by human neutrophils. Acts by binding and stabilizing human C3 convertases (C4b2a and C3bBb), leading to their inactivation. The convertases are no longer able to cleave complement C3, therefore preventing further C3b deposition on the bacterial surface and phagocytosis of the bacterium. Also prevents C5a-induced neutrophil responses.</text>
</comment>
<comment type="similarity">
    <text evidence="2">Belongs to the SCIN family.</text>
</comment>
<keyword evidence="4" id="KW-0964">Secreted</keyword>
<evidence type="ECO:0000256" key="3">
    <source>
        <dbReference type="ARBA" id="ARBA00015649"/>
    </source>
</evidence>